<dbReference type="RefSeq" id="WP_180543068.1">
    <property type="nucleotide sequence ID" value="NZ_JACCJZ010000004.1"/>
</dbReference>
<evidence type="ECO:0000313" key="10">
    <source>
        <dbReference type="Proteomes" id="UP000589896"/>
    </source>
</evidence>
<dbReference type="PROSITE" id="PS51257">
    <property type="entry name" value="PROKAR_LIPOPROTEIN"/>
    <property type="match status" value="1"/>
</dbReference>
<proteinExistence type="inferred from homology"/>
<organism evidence="9 10">
    <name type="scientific">Luteimonas deserti</name>
    <dbReference type="NCBI Taxonomy" id="2752306"/>
    <lineage>
        <taxon>Bacteria</taxon>
        <taxon>Pseudomonadati</taxon>
        <taxon>Pseudomonadota</taxon>
        <taxon>Gammaproteobacteria</taxon>
        <taxon>Lysobacterales</taxon>
        <taxon>Lysobacteraceae</taxon>
        <taxon>Luteimonas</taxon>
    </lineage>
</organism>
<keyword evidence="4 6" id="KW-0862">Zinc</keyword>
<dbReference type="GO" id="GO:0051603">
    <property type="term" value="P:proteolysis involved in protein catabolic process"/>
    <property type="evidence" value="ECO:0007669"/>
    <property type="project" value="TreeGrafter"/>
</dbReference>
<dbReference type="Pfam" id="PF01435">
    <property type="entry name" value="Peptidase_M48"/>
    <property type="match status" value="1"/>
</dbReference>
<dbReference type="EMBL" id="JACCJZ010000004">
    <property type="protein sequence ID" value="NYZ61294.1"/>
    <property type="molecule type" value="Genomic_DNA"/>
</dbReference>
<gene>
    <name evidence="9" type="ORF">H0E82_00755</name>
</gene>
<name>A0A7Z0TUL6_9GAMM</name>
<feature type="domain" description="Peptidase M48" evidence="8">
    <location>
        <begin position="60"/>
        <end position="248"/>
    </location>
</feature>
<comment type="cofactor">
    <cofactor evidence="6">
        <name>Zn(2+)</name>
        <dbReference type="ChEBI" id="CHEBI:29105"/>
    </cofactor>
    <text evidence="6">Binds 1 zinc ion per subunit.</text>
</comment>
<dbReference type="InterPro" id="IPR001915">
    <property type="entry name" value="Peptidase_M48"/>
</dbReference>
<keyword evidence="2" id="KW-0479">Metal-binding</keyword>
<keyword evidence="7" id="KW-0732">Signal</keyword>
<sequence length="269" mass="28552">MKALTAALATALTLAGCATTTSPTGRTQYVGAVSQAQLNQMGEQAFAETKSKMRASPDARQQAYVRCLVTDIVRELPGDWQRLNWESIVFVDDNPNAFALPGGKVGVHTGILNVAKTQDQLAAVIAHEIGHVYANHHDERITRQMGAQGALGVAGALLGSRYGEGAQQSTNQLGGAALQATFLLPGTRMQETEADVVGQELMAKAGFDPRAAVGLWQNMIAASGGNRPPQWLSTHPNPENRISELQARATSLVPTFDQARAAGRRPNCG</sequence>
<dbReference type="GO" id="GO:0016020">
    <property type="term" value="C:membrane"/>
    <property type="evidence" value="ECO:0007669"/>
    <property type="project" value="TreeGrafter"/>
</dbReference>
<dbReference type="PANTHER" id="PTHR22726">
    <property type="entry name" value="METALLOENDOPEPTIDASE OMA1"/>
    <property type="match status" value="1"/>
</dbReference>
<reference evidence="9 10" key="1">
    <citation type="submission" date="2020-07" db="EMBL/GenBank/DDBJ databases">
        <title>isolation of Luteimonas sp. SJ-16.</title>
        <authorList>
            <person name="Huang X.-X."/>
            <person name="Xu L."/>
            <person name="Sun J.-Q."/>
        </authorList>
    </citation>
    <scope>NUCLEOTIDE SEQUENCE [LARGE SCALE GENOMIC DNA]</scope>
    <source>
        <strain evidence="9 10">SJ-16</strain>
    </source>
</reference>
<dbReference type="Proteomes" id="UP000589896">
    <property type="component" value="Unassembled WGS sequence"/>
</dbReference>
<evidence type="ECO:0000256" key="7">
    <source>
        <dbReference type="SAM" id="SignalP"/>
    </source>
</evidence>
<dbReference type="GO" id="GO:0046872">
    <property type="term" value="F:metal ion binding"/>
    <property type="evidence" value="ECO:0007669"/>
    <property type="project" value="UniProtKB-KW"/>
</dbReference>
<feature type="signal peptide" evidence="7">
    <location>
        <begin position="1"/>
        <end position="18"/>
    </location>
</feature>
<protein>
    <submittedName>
        <fullName evidence="9">M48 family metallopeptidase</fullName>
    </submittedName>
</protein>
<dbReference type="InterPro" id="IPR051156">
    <property type="entry name" value="Mito/Outer_Membr_Metalloprot"/>
</dbReference>
<evidence type="ECO:0000256" key="2">
    <source>
        <dbReference type="ARBA" id="ARBA00022723"/>
    </source>
</evidence>
<dbReference type="CDD" id="cd07331">
    <property type="entry name" value="M48C_Oma1_like"/>
    <property type="match status" value="1"/>
</dbReference>
<keyword evidence="1 6" id="KW-0645">Protease</keyword>
<keyword evidence="5 6" id="KW-0482">Metalloprotease</keyword>
<evidence type="ECO:0000256" key="1">
    <source>
        <dbReference type="ARBA" id="ARBA00022670"/>
    </source>
</evidence>
<evidence type="ECO:0000256" key="6">
    <source>
        <dbReference type="RuleBase" id="RU003983"/>
    </source>
</evidence>
<feature type="chain" id="PRO_5031274914" evidence="7">
    <location>
        <begin position="19"/>
        <end position="269"/>
    </location>
</feature>
<evidence type="ECO:0000259" key="8">
    <source>
        <dbReference type="Pfam" id="PF01435"/>
    </source>
</evidence>
<dbReference type="Gene3D" id="3.30.2010.10">
    <property type="entry name" value="Metalloproteases ('zincins'), catalytic domain"/>
    <property type="match status" value="1"/>
</dbReference>
<evidence type="ECO:0000313" key="9">
    <source>
        <dbReference type="EMBL" id="NYZ61294.1"/>
    </source>
</evidence>
<accession>A0A7Z0TUL6</accession>
<comment type="caution">
    <text evidence="9">The sequence shown here is derived from an EMBL/GenBank/DDBJ whole genome shotgun (WGS) entry which is preliminary data.</text>
</comment>
<keyword evidence="10" id="KW-1185">Reference proteome</keyword>
<comment type="similarity">
    <text evidence="6">Belongs to the peptidase M48 family.</text>
</comment>
<evidence type="ECO:0000256" key="5">
    <source>
        <dbReference type="ARBA" id="ARBA00023049"/>
    </source>
</evidence>
<evidence type="ECO:0000256" key="3">
    <source>
        <dbReference type="ARBA" id="ARBA00022801"/>
    </source>
</evidence>
<evidence type="ECO:0000256" key="4">
    <source>
        <dbReference type="ARBA" id="ARBA00022833"/>
    </source>
</evidence>
<dbReference type="PANTHER" id="PTHR22726:SF24">
    <property type="entry name" value="M48 FAMILY METALLOPEPTIDASE"/>
    <property type="match status" value="1"/>
</dbReference>
<dbReference type="GO" id="GO:0004222">
    <property type="term" value="F:metalloendopeptidase activity"/>
    <property type="evidence" value="ECO:0007669"/>
    <property type="project" value="InterPro"/>
</dbReference>
<keyword evidence="3 6" id="KW-0378">Hydrolase</keyword>
<dbReference type="AlphaFoldDB" id="A0A7Z0TUL6"/>